<feature type="binding site" evidence="11">
    <location>
        <position position="64"/>
    </location>
    <ligand>
        <name>substrate</name>
    </ligand>
</feature>
<evidence type="ECO:0000256" key="5">
    <source>
        <dbReference type="ARBA" id="ARBA00022630"/>
    </source>
</evidence>
<dbReference type="GO" id="GO:0006207">
    <property type="term" value="P:'de novo' pyrimidine nucleobase biosynthetic process"/>
    <property type="evidence" value="ECO:0007669"/>
    <property type="project" value="UniProtKB-UniRule"/>
</dbReference>
<organism evidence="13 14">
    <name type="scientific">Fimbriimonas ginsengisoli</name>
    <dbReference type="NCBI Taxonomy" id="1005039"/>
    <lineage>
        <taxon>Bacteria</taxon>
        <taxon>Bacillati</taxon>
        <taxon>Armatimonadota</taxon>
        <taxon>Fimbriimonadia</taxon>
        <taxon>Fimbriimonadales</taxon>
        <taxon>Fimbriimonadaceae</taxon>
        <taxon>Fimbriimonas</taxon>
    </lineage>
</organism>
<dbReference type="InterPro" id="IPR050074">
    <property type="entry name" value="DHO_dehydrogenase"/>
</dbReference>
<keyword evidence="6 11" id="KW-0288">FMN</keyword>
<keyword evidence="11" id="KW-1003">Cell membrane</keyword>
<feature type="binding site" evidence="11">
    <location>
        <begin position="236"/>
        <end position="237"/>
    </location>
    <ligand>
        <name>substrate</name>
    </ligand>
</feature>
<dbReference type="SUPFAM" id="SSF51395">
    <property type="entry name" value="FMN-linked oxidoreductases"/>
    <property type="match status" value="1"/>
</dbReference>
<feature type="binding site" evidence="11">
    <location>
        <position position="207"/>
    </location>
    <ligand>
        <name>FMN</name>
        <dbReference type="ChEBI" id="CHEBI:58210"/>
    </ligand>
</feature>
<dbReference type="NCBIfam" id="NF003645">
    <property type="entry name" value="PRK05286.1-2"/>
    <property type="match status" value="1"/>
</dbReference>
<feature type="binding site" evidence="11">
    <location>
        <position position="235"/>
    </location>
    <ligand>
        <name>FMN</name>
        <dbReference type="ChEBI" id="CHEBI:58210"/>
    </ligand>
</feature>
<keyword evidence="5 11" id="KW-0285">Flavoprotein</keyword>
<evidence type="ECO:0000259" key="12">
    <source>
        <dbReference type="Pfam" id="PF01180"/>
    </source>
</evidence>
<feature type="binding site" evidence="11">
    <location>
        <position position="170"/>
    </location>
    <ligand>
        <name>FMN</name>
        <dbReference type="ChEBI" id="CHEBI:58210"/>
    </ligand>
</feature>
<dbReference type="Pfam" id="PF01180">
    <property type="entry name" value="DHO_dh"/>
    <property type="match status" value="1"/>
</dbReference>
<feature type="binding site" evidence="11">
    <location>
        <begin position="306"/>
        <end position="307"/>
    </location>
    <ligand>
        <name>FMN</name>
        <dbReference type="ChEBI" id="CHEBI:58210"/>
    </ligand>
</feature>
<comment type="function">
    <text evidence="1 11">Catalyzes the conversion of dihydroorotate to orotate with quinone as electron acceptor.</text>
</comment>
<dbReference type="PROSITE" id="PS00911">
    <property type="entry name" value="DHODEHASE_1"/>
    <property type="match status" value="1"/>
</dbReference>
<dbReference type="EMBL" id="JACOSL010000039">
    <property type="protein sequence ID" value="MBI1756769.1"/>
    <property type="molecule type" value="Genomic_DNA"/>
</dbReference>
<dbReference type="InterPro" id="IPR012135">
    <property type="entry name" value="Dihydroorotate_DH_1_2"/>
</dbReference>
<feature type="domain" description="Dihydroorotate dehydrogenase catalytic" evidence="12">
    <location>
        <begin position="43"/>
        <end position="324"/>
    </location>
</feature>
<dbReference type="NCBIfam" id="TIGR01036">
    <property type="entry name" value="pyrD_sub2"/>
    <property type="match status" value="1"/>
</dbReference>
<evidence type="ECO:0000256" key="9">
    <source>
        <dbReference type="ARBA" id="ARBA00023136"/>
    </source>
</evidence>
<evidence type="ECO:0000256" key="7">
    <source>
        <dbReference type="ARBA" id="ARBA00022975"/>
    </source>
</evidence>
<feature type="binding site" evidence="11">
    <location>
        <position position="175"/>
    </location>
    <ligand>
        <name>substrate</name>
    </ligand>
</feature>
<dbReference type="InterPro" id="IPR005719">
    <property type="entry name" value="Dihydroorotate_DH_2"/>
</dbReference>
<dbReference type="PANTHER" id="PTHR48109">
    <property type="entry name" value="DIHYDROOROTATE DEHYDROGENASE (QUINONE), MITOCHONDRIAL-RELATED"/>
    <property type="match status" value="1"/>
</dbReference>
<proteinExistence type="inferred from homology"/>
<dbReference type="NCBIfam" id="NF003652">
    <property type="entry name" value="PRK05286.2-5"/>
    <property type="match status" value="1"/>
</dbReference>
<gene>
    <name evidence="11" type="primary">pyrD</name>
    <name evidence="13" type="ORF">HYR64_06645</name>
</gene>
<comment type="catalytic activity">
    <reaction evidence="10 11">
        <text>(S)-dihydroorotate + a quinone = orotate + a quinol</text>
        <dbReference type="Rhea" id="RHEA:30187"/>
        <dbReference type="ChEBI" id="CHEBI:24646"/>
        <dbReference type="ChEBI" id="CHEBI:30839"/>
        <dbReference type="ChEBI" id="CHEBI:30864"/>
        <dbReference type="ChEBI" id="CHEBI:132124"/>
        <dbReference type="EC" id="1.3.5.2"/>
    </reaction>
</comment>
<feature type="binding site" evidence="11">
    <location>
        <position position="256"/>
    </location>
    <ligand>
        <name>FMN</name>
        <dbReference type="ChEBI" id="CHEBI:58210"/>
    </ligand>
</feature>
<dbReference type="Gene3D" id="3.20.20.70">
    <property type="entry name" value="Aldolase class I"/>
    <property type="match status" value="1"/>
</dbReference>
<dbReference type="InterPro" id="IPR005720">
    <property type="entry name" value="Dihydroorotate_DH_cat"/>
</dbReference>
<feature type="binding site" evidence="11">
    <location>
        <begin position="109"/>
        <end position="113"/>
    </location>
    <ligand>
        <name>substrate</name>
    </ligand>
</feature>
<evidence type="ECO:0000256" key="1">
    <source>
        <dbReference type="ARBA" id="ARBA00003125"/>
    </source>
</evidence>
<dbReference type="InterPro" id="IPR001295">
    <property type="entry name" value="Dihydroorotate_DH_CS"/>
</dbReference>
<dbReference type="GO" id="GO:0106430">
    <property type="term" value="F:dihydroorotate dehydrogenase (quinone) activity"/>
    <property type="evidence" value="ECO:0007669"/>
    <property type="project" value="UniProtKB-EC"/>
</dbReference>
<comment type="subunit">
    <text evidence="11">Monomer.</text>
</comment>
<evidence type="ECO:0000256" key="10">
    <source>
        <dbReference type="ARBA" id="ARBA00048639"/>
    </source>
</evidence>
<evidence type="ECO:0000313" key="13">
    <source>
        <dbReference type="EMBL" id="MBI1756769.1"/>
    </source>
</evidence>
<comment type="caution">
    <text evidence="13">The sequence shown here is derived from an EMBL/GenBank/DDBJ whole genome shotgun (WGS) entry which is preliminary data.</text>
</comment>
<dbReference type="CDD" id="cd04738">
    <property type="entry name" value="DHOD_2_like"/>
    <property type="match status" value="1"/>
</dbReference>
<comment type="cofactor">
    <cofactor evidence="11">
        <name>FMN</name>
        <dbReference type="ChEBI" id="CHEBI:58210"/>
    </cofactor>
    <text evidence="11">Binds 1 FMN per subunit.</text>
</comment>
<reference evidence="13" key="1">
    <citation type="submission" date="2020-07" db="EMBL/GenBank/DDBJ databases">
        <title>Huge and variable diversity of episymbiotic CPR bacteria and DPANN archaea in groundwater ecosystems.</title>
        <authorList>
            <person name="He C.Y."/>
            <person name="Keren R."/>
            <person name="Whittaker M."/>
            <person name="Farag I.F."/>
            <person name="Doudna J."/>
            <person name="Cate J.H.D."/>
            <person name="Banfield J.F."/>
        </authorList>
    </citation>
    <scope>NUCLEOTIDE SEQUENCE</scope>
    <source>
        <strain evidence="13">NC_groundwater_17_Pr7_B-0.1um_64_12</strain>
    </source>
</reference>
<evidence type="ECO:0000256" key="3">
    <source>
        <dbReference type="ARBA" id="ARBA00005161"/>
    </source>
</evidence>
<feature type="binding site" evidence="11">
    <location>
        <position position="84"/>
    </location>
    <ligand>
        <name>FMN</name>
        <dbReference type="ChEBI" id="CHEBI:58210"/>
    </ligand>
</feature>
<feature type="binding site" evidence="11">
    <location>
        <begin position="60"/>
        <end position="64"/>
    </location>
    <ligand>
        <name>FMN</name>
        <dbReference type="ChEBI" id="CHEBI:58210"/>
    </ligand>
</feature>
<feature type="binding site" evidence="11">
    <location>
        <position position="170"/>
    </location>
    <ligand>
        <name>substrate</name>
    </ligand>
</feature>
<evidence type="ECO:0000256" key="11">
    <source>
        <dbReference type="HAMAP-Rule" id="MF_00225"/>
    </source>
</evidence>
<name>A0A931LSZ5_FIMGI</name>
<evidence type="ECO:0000256" key="4">
    <source>
        <dbReference type="ARBA" id="ARBA00005359"/>
    </source>
</evidence>
<accession>A0A931LSZ5</accession>
<feature type="binding site" evidence="11">
    <location>
        <position position="285"/>
    </location>
    <ligand>
        <name>FMN</name>
        <dbReference type="ChEBI" id="CHEBI:58210"/>
    </ligand>
</feature>
<evidence type="ECO:0000256" key="2">
    <source>
        <dbReference type="ARBA" id="ARBA00004370"/>
    </source>
</evidence>
<dbReference type="GO" id="GO:0044205">
    <property type="term" value="P:'de novo' UMP biosynthetic process"/>
    <property type="evidence" value="ECO:0007669"/>
    <property type="project" value="UniProtKB-UniRule"/>
</dbReference>
<protein>
    <recommendedName>
        <fullName evidence="11">Dihydroorotate dehydrogenase (quinone)</fullName>
        <ecNumber evidence="11">1.3.5.2</ecNumber>
    </recommendedName>
    <alternativeName>
        <fullName evidence="11">DHOdehase</fullName>
        <shortName evidence="11">DHOD</shortName>
        <shortName evidence="11">DHODase</shortName>
    </alternativeName>
    <alternativeName>
        <fullName evidence="11">Dihydroorotate oxidase</fullName>
    </alternativeName>
</protein>
<dbReference type="EC" id="1.3.5.2" evidence="11"/>
<dbReference type="AlphaFoldDB" id="A0A931LSZ5"/>
<dbReference type="GO" id="GO:0005886">
    <property type="term" value="C:plasma membrane"/>
    <property type="evidence" value="ECO:0007669"/>
    <property type="project" value="UniProtKB-SubCell"/>
</dbReference>
<dbReference type="HAMAP" id="MF_00225">
    <property type="entry name" value="DHO_dh_type2"/>
    <property type="match status" value="1"/>
</dbReference>
<keyword evidence="9 11" id="KW-0472">Membrane</keyword>
<sequence length="345" mass="38354">MGFYESAAKPLLFRLDPERAHSLGFWFIRHGLVRARPSYHRLLRQTLFGVYFQSPLGLAAGFDKSAQALAHWHQLGFGFVEVGTVTAQPQPGNPKPRLFRLPRDQALINRMGFNNEGAHQVSRNISTSNPQLPYGINIGKSRTAPFEQAAKDYQEAFRSLHSFGAYFAINVSSPNTPGLTELQEKGPLLEIIHALREVNPDRPLFVKVSPDLDTAALDRVIEAVHEANLTGLIATNTTALREGLRRDPRETGGLSGRPLKHRALDVLSHLYKSCNPNVVLIGVGGIMDGDDLYERIAHGANLCQVYTSWVYRGPSLVPLALRRLVTLMERKNLRSIDALRGIALR</sequence>
<dbReference type="PANTHER" id="PTHR48109:SF4">
    <property type="entry name" value="DIHYDROOROTATE DEHYDROGENASE (QUINONE), MITOCHONDRIAL"/>
    <property type="match status" value="1"/>
</dbReference>
<evidence type="ECO:0000256" key="8">
    <source>
        <dbReference type="ARBA" id="ARBA00023002"/>
    </source>
</evidence>
<feature type="active site" description="Nucleophile" evidence="11">
    <location>
        <position position="173"/>
    </location>
</feature>
<keyword evidence="7 11" id="KW-0665">Pyrimidine biosynthesis</keyword>
<dbReference type="Proteomes" id="UP000727962">
    <property type="component" value="Unassembled WGS sequence"/>
</dbReference>
<comment type="subcellular location">
    <subcellularLocation>
        <location evidence="11">Cell membrane</location>
        <topology evidence="11">Peripheral membrane protein</topology>
    </subcellularLocation>
    <subcellularLocation>
        <location evidence="2">Membrane</location>
    </subcellularLocation>
</comment>
<feature type="binding site" evidence="11">
    <location>
        <position position="137"/>
    </location>
    <ligand>
        <name>FMN</name>
        <dbReference type="ChEBI" id="CHEBI:58210"/>
    </ligand>
</feature>
<evidence type="ECO:0000313" key="14">
    <source>
        <dbReference type="Proteomes" id="UP000727962"/>
    </source>
</evidence>
<comment type="similarity">
    <text evidence="4 11">Belongs to the dihydroorotate dehydrogenase family. Type 2 subfamily.</text>
</comment>
<evidence type="ECO:0000256" key="6">
    <source>
        <dbReference type="ARBA" id="ARBA00022643"/>
    </source>
</evidence>
<dbReference type="PIRSF" id="PIRSF000164">
    <property type="entry name" value="DHO_oxidase"/>
    <property type="match status" value="1"/>
</dbReference>
<dbReference type="InterPro" id="IPR013785">
    <property type="entry name" value="Aldolase_TIM"/>
</dbReference>
<dbReference type="GO" id="GO:0005737">
    <property type="term" value="C:cytoplasm"/>
    <property type="evidence" value="ECO:0007669"/>
    <property type="project" value="InterPro"/>
</dbReference>
<comment type="pathway">
    <text evidence="3 11">Pyrimidine metabolism; UMP biosynthesis via de novo pathway; orotate from (S)-dihydroorotate (quinone route): step 1/1.</text>
</comment>
<keyword evidence="8 11" id="KW-0560">Oxidoreductase</keyword>